<accession>G0ADR6</accession>
<evidence type="ECO:0000313" key="2">
    <source>
        <dbReference type="Proteomes" id="UP000008392"/>
    </source>
</evidence>
<keyword evidence="2" id="KW-1185">Reference proteome</keyword>
<dbReference type="KEGG" id="cfu:CFU_3865"/>
<reference evidence="1 2" key="5">
    <citation type="journal article" date="2011" name="ISME J.">
        <title>Dual transcriptional profiling of a bacterial/fungal confrontation: Collimonas fungivorans versus Aspergillus niger.</title>
        <authorList>
            <person name="Mela F."/>
            <person name="Fritsche K."/>
            <person name="de Boer W."/>
            <person name="van Veen J.A."/>
            <person name="de Graaff L.H."/>
            <person name="van den Berg M."/>
            <person name="Leveau J.H."/>
        </authorList>
    </citation>
    <scope>NUCLEOTIDE SEQUENCE [LARGE SCALE GENOMIC DNA]</scope>
    <source>
        <strain evidence="1 2">Ter331</strain>
    </source>
</reference>
<reference evidence="1 2" key="4">
    <citation type="journal article" date="2010" name="Environ. Microbiol.">
        <title>The bacterial genus Collimonas: mycophagy, weathering and other adaptive solutions to life in oligotrophic soil environments.</title>
        <authorList>
            <person name="Leveau J.H."/>
            <person name="Uroz S."/>
            <person name="de Boer W."/>
        </authorList>
    </citation>
    <scope>NUCLEOTIDE SEQUENCE [LARGE SCALE GENOMIC DNA]</scope>
    <source>
        <strain evidence="1 2">Ter331</strain>
    </source>
</reference>
<gene>
    <name evidence="1" type="ordered locus">CFU_3865</name>
</gene>
<dbReference type="EMBL" id="CP002745">
    <property type="protein sequence ID" value="AEK63689.1"/>
    <property type="molecule type" value="Genomic_DNA"/>
</dbReference>
<evidence type="ECO:0008006" key="3">
    <source>
        <dbReference type="Google" id="ProtNLM"/>
    </source>
</evidence>
<dbReference type="HOGENOM" id="CLU_2842213_0_0_4"/>
<dbReference type="Gene3D" id="2.10.70.10">
    <property type="entry name" value="Complement Module, domain 1"/>
    <property type="match status" value="1"/>
</dbReference>
<organism evidence="1 2">
    <name type="scientific">Collimonas fungivorans (strain Ter331)</name>
    <dbReference type="NCBI Taxonomy" id="1005048"/>
    <lineage>
        <taxon>Bacteria</taxon>
        <taxon>Pseudomonadati</taxon>
        <taxon>Pseudomonadota</taxon>
        <taxon>Betaproteobacteria</taxon>
        <taxon>Burkholderiales</taxon>
        <taxon>Oxalobacteraceae</taxon>
        <taxon>Collimonas</taxon>
    </lineage>
</organism>
<proteinExistence type="predicted"/>
<dbReference type="InterPro" id="IPR019600">
    <property type="entry name" value="Hemin_uptake_protein_HemP"/>
</dbReference>
<dbReference type="eggNOG" id="COG4256">
    <property type="taxonomic scope" value="Bacteria"/>
</dbReference>
<dbReference type="AlphaFoldDB" id="G0ADR6"/>
<name>G0ADR6_COLFT</name>
<reference evidence="1 2" key="1">
    <citation type="journal article" date="2004" name="Environ. Microbiol.">
        <title>Phylogeny-function analysis of (meta)genomic libraries: screening for expression of ribosomal RNA genes by large-insert library fluorescent in situ hybridization (LIL-FISH).</title>
        <authorList>
            <person name="Leveau J.H."/>
            <person name="Gerards S."/>
            <person name="de Boer W."/>
            <person name="van Veen J.A."/>
        </authorList>
    </citation>
    <scope>NUCLEOTIDE SEQUENCE [LARGE SCALE GENOMIC DNA]</scope>
    <source>
        <strain evidence="1 2">Ter331</strain>
    </source>
</reference>
<dbReference type="Proteomes" id="UP000008392">
    <property type="component" value="Chromosome"/>
</dbReference>
<evidence type="ECO:0000313" key="1">
    <source>
        <dbReference type="EMBL" id="AEK63689.1"/>
    </source>
</evidence>
<reference evidence="1 2" key="2">
    <citation type="journal article" date="2006" name="J. Microbiol. Methods">
        <title>Genomic flank-sequencing of plasposon insertion sites for rapid identification of functional genes.</title>
        <authorList>
            <person name="Leveau J.H."/>
            <person name="Gerards S."/>
            <person name="Fritsche K."/>
            <person name="Zondag G."/>
            <person name="van Veen J.A."/>
        </authorList>
    </citation>
    <scope>NUCLEOTIDE SEQUENCE [LARGE SCALE GENOMIC DNA]</scope>
    <source>
        <strain evidence="1 2">Ter331</strain>
    </source>
</reference>
<reference evidence="1 2" key="3">
    <citation type="journal article" date="2008" name="FEMS Microbiol. Ecol.">
        <title>Identification and characterization of genes underlying chitinolysis in Collimonas fungivorans Ter331.</title>
        <authorList>
            <person name="Fritsche K."/>
            <person name="de Boer W."/>
            <person name="Gerards S."/>
            <person name="van den Berg M."/>
            <person name="van Veen J.A."/>
            <person name="Leveau J.H."/>
        </authorList>
    </citation>
    <scope>NUCLEOTIDE SEQUENCE [LARGE SCALE GENOMIC DNA]</scope>
    <source>
        <strain evidence="1 2">Ter331</strain>
    </source>
</reference>
<protein>
    <recommendedName>
        <fullName evidence="3">Hemin uptake protein hemP</fullName>
    </recommendedName>
</protein>
<reference evidence="2" key="6">
    <citation type="submission" date="2011-05" db="EMBL/GenBank/DDBJ databases">
        <title>Complete sequence of Collimonas fungivorans Ter331.</title>
        <authorList>
            <person name="Leveau J.H."/>
        </authorList>
    </citation>
    <scope>NUCLEOTIDE SEQUENCE [LARGE SCALE GENOMIC DNA]</scope>
    <source>
        <strain evidence="2">Ter331</strain>
    </source>
</reference>
<dbReference type="STRING" id="1005048.CFU_3865"/>
<sequence>MFAFTERTIMSQTIRRETQVEKNPVSSITKSVASAVTRIKSQDLFKQMRELEIDHGGRIYKLRLTQLNKLILTA</sequence>
<dbReference type="Pfam" id="PF10636">
    <property type="entry name" value="hemP"/>
    <property type="match status" value="1"/>
</dbReference>